<sequence>MEKFVQLHPMDTIVIALRNYEANTIITVNGVDIKLKGAIDFGHKIAIKSIKKKDKILKYGLSIGSATQEISPGEHVHSHNMETDYLMSL</sequence>
<accession>A0A2P6CCP1</accession>
<dbReference type="PANTHER" id="PTHR30536:SF5">
    <property type="entry name" value="ALTRONATE DEHYDRATASE"/>
    <property type="match status" value="1"/>
</dbReference>
<dbReference type="AlphaFoldDB" id="A0A2P6CCP1"/>
<feature type="domain" description="SAF" evidence="1">
    <location>
        <begin position="11"/>
        <end position="82"/>
    </location>
</feature>
<dbReference type="EMBL" id="MSCK01000001">
    <property type="protein sequence ID" value="PQJ72681.1"/>
    <property type="molecule type" value="Genomic_DNA"/>
</dbReference>
<dbReference type="InterPro" id="IPR052172">
    <property type="entry name" value="UxaA_altronate/galactarate_dh"/>
</dbReference>
<comment type="caution">
    <text evidence="2">The sequence shown here is derived from an EMBL/GenBank/DDBJ whole genome shotgun (WGS) entry which is preliminary data.</text>
</comment>
<organism evidence="2 3">
    <name type="scientific">Polaribacter butkevichii</name>
    <dbReference type="NCBI Taxonomy" id="218490"/>
    <lineage>
        <taxon>Bacteria</taxon>
        <taxon>Pseudomonadati</taxon>
        <taxon>Bacteroidota</taxon>
        <taxon>Flavobacteriia</taxon>
        <taxon>Flavobacteriales</taxon>
        <taxon>Flavobacteriaceae</taxon>
    </lineage>
</organism>
<name>A0A2P6CCP1_9FLAO</name>
<keyword evidence="3" id="KW-1185">Reference proteome</keyword>
<dbReference type="PANTHER" id="PTHR30536">
    <property type="entry name" value="ALTRONATE/GALACTARATE DEHYDRATASE"/>
    <property type="match status" value="1"/>
</dbReference>
<evidence type="ECO:0000313" key="2">
    <source>
        <dbReference type="EMBL" id="PQJ72681.1"/>
    </source>
</evidence>
<protein>
    <recommendedName>
        <fullName evidence="1">SAF domain-containing protein</fullName>
    </recommendedName>
</protein>
<gene>
    <name evidence="2" type="ORF">BTO14_05150</name>
</gene>
<evidence type="ECO:0000259" key="1">
    <source>
        <dbReference type="SMART" id="SM00858"/>
    </source>
</evidence>
<reference evidence="2 3" key="1">
    <citation type="submission" date="2016-12" db="EMBL/GenBank/DDBJ databases">
        <title>Trade-off between light-utilization and light-protection in marine flavobacteria.</title>
        <authorList>
            <person name="Kumagai Y."/>
            <person name="Yoshizawa S."/>
            <person name="Kogure K."/>
            <person name="Iwasaki W."/>
        </authorList>
    </citation>
    <scope>NUCLEOTIDE SEQUENCE [LARGE SCALE GENOMIC DNA]</scope>
    <source>
        <strain evidence="2 3">KCTC 12100</strain>
    </source>
</reference>
<dbReference type="Pfam" id="PF08666">
    <property type="entry name" value="SAF"/>
    <property type="match status" value="1"/>
</dbReference>
<dbReference type="Gene3D" id="2.30.130.110">
    <property type="match status" value="1"/>
</dbReference>
<dbReference type="GO" id="GO:0019698">
    <property type="term" value="P:D-galacturonate catabolic process"/>
    <property type="evidence" value="ECO:0007669"/>
    <property type="project" value="TreeGrafter"/>
</dbReference>
<proteinExistence type="predicted"/>
<evidence type="ECO:0000313" key="3">
    <source>
        <dbReference type="Proteomes" id="UP000247345"/>
    </source>
</evidence>
<dbReference type="OrthoDB" id="9804574at2"/>
<dbReference type="InterPro" id="IPR013974">
    <property type="entry name" value="SAF"/>
</dbReference>
<dbReference type="Proteomes" id="UP000247345">
    <property type="component" value="Unassembled WGS sequence"/>
</dbReference>
<dbReference type="SMART" id="SM00858">
    <property type="entry name" value="SAF"/>
    <property type="match status" value="1"/>
</dbReference>